<feature type="transmembrane region" description="Helical" evidence="1">
    <location>
        <begin position="319"/>
        <end position="340"/>
    </location>
</feature>
<dbReference type="RefSeq" id="WP_013873985.1">
    <property type="nucleotide sequence ID" value="NC_015656.1"/>
</dbReference>
<keyword evidence="1" id="KW-0812">Transmembrane</keyword>
<reference evidence="2 3" key="1">
    <citation type="submission" date="2011-05" db="EMBL/GenBank/DDBJ databases">
        <title>Complete sequence of chromosome of Frankia symbiont of Datisca glomerata.</title>
        <authorList>
            <consortium name="US DOE Joint Genome Institute"/>
            <person name="Lucas S."/>
            <person name="Han J."/>
            <person name="Lapidus A."/>
            <person name="Cheng J.-F."/>
            <person name="Goodwin L."/>
            <person name="Pitluck S."/>
            <person name="Peters L."/>
            <person name="Mikhailova N."/>
            <person name="Chertkov O."/>
            <person name="Teshima H."/>
            <person name="Han C."/>
            <person name="Tapia R."/>
            <person name="Land M."/>
            <person name="Hauser L."/>
            <person name="Kyrpides N."/>
            <person name="Ivanova N."/>
            <person name="Pagani I."/>
            <person name="Berry A."/>
            <person name="Pawlowski K."/>
            <person name="Persson T."/>
            <person name="Vanden Heuvel B."/>
            <person name="Benson D."/>
            <person name="Woyke T."/>
        </authorList>
    </citation>
    <scope>NUCLEOTIDE SEQUENCE [LARGE SCALE GENOMIC DNA]</scope>
    <source>
        <strain evidence="3">4085684</strain>
    </source>
</reference>
<keyword evidence="1" id="KW-0472">Membrane</keyword>
<dbReference type="eggNOG" id="ENOG5033KHB">
    <property type="taxonomic scope" value="Bacteria"/>
</dbReference>
<keyword evidence="3" id="KW-1185">Reference proteome</keyword>
<organism evidence="2 3">
    <name type="scientific">Candidatus Protofrankia datiscae</name>
    <dbReference type="NCBI Taxonomy" id="2716812"/>
    <lineage>
        <taxon>Bacteria</taxon>
        <taxon>Bacillati</taxon>
        <taxon>Actinomycetota</taxon>
        <taxon>Actinomycetes</taxon>
        <taxon>Frankiales</taxon>
        <taxon>Frankiaceae</taxon>
        <taxon>Protofrankia</taxon>
    </lineage>
</organism>
<feature type="transmembrane region" description="Helical" evidence="1">
    <location>
        <begin position="55"/>
        <end position="74"/>
    </location>
</feature>
<sequence>MARPPRPPASIRQRPFRGLLLKAAGFVACCLGMASGVVGERGLRPAGGIRVGPAHTAVALALMAVLLGFGRWSYRQGGRHRTPLLEPLTSIPEDEPIVLFLRAFDEDRGFAHIQSGDPRFGPWTADVSTEEEQLTRATAPFGRMVALGRPSDSLPPVGAARDYAGDDEWKGRVLAGLARARLVLLAASPGGAVRWETERVIERKLADRLVVLVTGDGRRYESFRGSLSHLFPRGLPEYRPVKQGNLIAESAYLRAVVWFDADWTAHLVQLDDSRDGRSMLTEFDRWVETAVPLAIWPLYQRAALPVPGLPSGPCDRPRAVAVAVTLITVDILVLAVLLIILALRSSVWLGAVVGAVALLLLLSVYGVWRGGYMTVKMVRFYSLLFGAVTLVLVPVGLSLLTAGLLLRRRSVRDWTASRVLFPERPRNPRS</sequence>
<accession>F8B4V0</accession>
<feature type="transmembrane region" description="Helical" evidence="1">
    <location>
        <begin position="380"/>
        <end position="406"/>
    </location>
</feature>
<protein>
    <submittedName>
        <fullName evidence="2">Uncharacterized protein</fullName>
    </submittedName>
</protein>
<proteinExistence type="predicted"/>
<gene>
    <name evidence="2" type="ordered locus">FsymDg_2729</name>
</gene>
<evidence type="ECO:0000313" key="3">
    <source>
        <dbReference type="Proteomes" id="UP000001549"/>
    </source>
</evidence>
<evidence type="ECO:0000313" key="2">
    <source>
        <dbReference type="EMBL" id="AEH10073.1"/>
    </source>
</evidence>
<evidence type="ECO:0000256" key="1">
    <source>
        <dbReference type="SAM" id="Phobius"/>
    </source>
</evidence>
<name>F8B4V0_9ACTN</name>
<dbReference type="AlphaFoldDB" id="F8B4V0"/>
<feature type="transmembrane region" description="Helical" evidence="1">
    <location>
        <begin position="347"/>
        <end position="368"/>
    </location>
</feature>
<dbReference type="EMBL" id="CP002801">
    <property type="protein sequence ID" value="AEH10073.1"/>
    <property type="molecule type" value="Genomic_DNA"/>
</dbReference>
<dbReference type="KEGG" id="fsy:FsymDg_2729"/>
<dbReference type="Proteomes" id="UP000001549">
    <property type="component" value="Chromosome"/>
</dbReference>
<keyword evidence="1" id="KW-1133">Transmembrane helix</keyword>
<dbReference type="STRING" id="656024.FsymDg_2729"/>
<dbReference type="HOGENOM" id="CLU_637360_0_0_11"/>